<evidence type="ECO:0000256" key="1">
    <source>
        <dbReference type="SAM" id="Phobius"/>
    </source>
</evidence>
<dbReference type="OrthoDB" id="9181360at2"/>
<dbReference type="Pfam" id="PF09842">
    <property type="entry name" value="DUF2069"/>
    <property type="match status" value="1"/>
</dbReference>
<proteinExistence type="predicted"/>
<gene>
    <name evidence="2" type="ORF">SAMN05421829_103338</name>
</gene>
<keyword evidence="3" id="KW-1185">Reference proteome</keyword>
<organism evidence="2 3">
    <name type="scientific">Aromatoleum tolulyticum</name>
    <dbReference type="NCBI Taxonomy" id="34027"/>
    <lineage>
        <taxon>Bacteria</taxon>
        <taxon>Pseudomonadati</taxon>
        <taxon>Pseudomonadota</taxon>
        <taxon>Betaproteobacteria</taxon>
        <taxon>Rhodocyclales</taxon>
        <taxon>Rhodocyclaceae</taxon>
        <taxon>Aromatoleum</taxon>
    </lineage>
</organism>
<feature type="transmembrane region" description="Helical" evidence="1">
    <location>
        <begin position="38"/>
        <end position="53"/>
    </location>
</feature>
<feature type="transmembrane region" description="Helical" evidence="1">
    <location>
        <begin position="84"/>
        <end position="106"/>
    </location>
</feature>
<dbReference type="InterPro" id="IPR018643">
    <property type="entry name" value="DUF2069_membrane"/>
</dbReference>
<dbReference type="STRING" id="34027.SAMN05421829_103338"/>
<dbReference type="AlphaFoldDB" id="A0A1N6RR81"/>
<name>A0A1N6RR81_9RHOO</name>
<accession>A0A1N6RR81</accession>
<dbReference type="RefSeq" id="WP_076601310.1">
    <property type="nucleotide sequence ID" value="NZ_FTMD01000003.1"/>
</dbReference>
<protein>
    <submittedName>
        <fullName evidence="2">Uncharacterized membrane protein</fullName>
    </submittedName>
</protein>
<evidence type="ECO:0000313" key="2">
    <source>
        <dbReference type="EMBL" id="SIQ31384.1"/>
    </source>
</evidence>
<sequence>MSARTLNFAATVLLVALIALCVLWEAWLAPLRPGGSWMILKALPLMGAFLGVLKGRRYTYQWLTMLVLLYLVEGVVRATDPGLAGTLAIAEAVLAALLFACAVWYARVSAPSRQGRASA</sequence>
<dbReference type="EMBL" id="FTMD01000003">
    <property type="protein sequence ID" value="SIQ31384.1"/>
    <property type="molecule type" value="Genomic_DNA"/>
</dbReference>
<feature type="transmembrane region" description="Helical" evidence="1">
    <location>
        <begin position="60"/>
        <end position="78"/>
    </location>
</feature>
<dbReference type="Proteomes" id="UP000186819">
    <property type="component" value="Unassembled WGS sequence"/>
</dbReference>
<keyword evidence="1" id="KW-0472">Membrane</keyword>
<evidence type="ECO:0000313" key="3">
    <source>
        <dbReference type="Proteomes" id="UP000186819"/>
    </source>
</evidence>
<keyword evidence="1" id="KW-0812">Transmembrane</keyword>
<keyword evidence="1" id="KW-1133">Transmembrane helix</keyword>
<reference evidence="3" key="1">
    <citation type="submission" date="2017-01" db="EMBL/GenBank/DDBJ databases">
        <authorList>
            <person name="Varghese N."/>
            <person name="Submissions S."/>
        </authorList>
    </citation>
    <scope>NUCLEOTIDE SEQUENCE [LARGE SCALE GENOMIC DNA]</scope>
    <source>
        <strain evidence="3">ATCC 51758</strain>
    </source>
</reference>